<dbReference type="AlphaFoldDB" id="V3ZP71"/>
<proteinExistence type="predicted"/>
<dbReference type="GeneID" id="20243259"/>
<dbReference type="HOGENOM" id="CLU_1837364_0_0_1"/>
<evidence type="ECO:0000313" key="2">
    <source>
        <dbReference type="EMBL" id="ESO93198.1"/>
    </source>
</evidence>
<accession>V3ZP71</accession>
<evidence type="ECO:0000256" key="1">
    <source>
        <dbReference type="SAM" id="MobiDB-lite"/>
    </source>
</evidence>
<dbReference type="CTD" id="20243259"/>
<evidence type="ECO:0000313" key="3">
    <source>
        <dbReference type="Proteomes" id="UP000030746"/>
    </source>
</evidence>
<organism evidence="2 3">
    <name type="scientific">Lottia gigantea</name>
    <name type="common">Giant owl limpet</name>
    <dbReference type="NCBI Taxonomy" id="225164"/>
    <lineage>
        <taxon>Eukaryota</taxon>
        <taxon>Metazoa</taxon>
        <taxon>Spiralia</taxon>
        <taxon>Lophotrochozoa</taxon>
        <taxon>Mollusca</taxon>
        <taxon>Gastropoda</taxon>
        <taxon>Patellogastropoda</taxon>
        <taxon>Lottioidea</taxon>
        <taxon>Lottiidae</taxon>
        <taxon>Lottia</taxon>
    </lineage>
</organism>
<keyword evidence="3" id="KW-1185">Reference proteome</keyword>
<dbReference type="Proteomes" id="UP000030746">
    <property type="component" value="Unassembled WGS sequence"/>
</dbReference>
<dbReference type="EMBL" id="KB201938">
    <property type="protein sequence ID" value="ESO93198.1"/>
    <property type="molecule type" value="Genomic_DNA"/>
</dbReference>
<dbReference type="KEGG" id="lgi:LOTGIDRAFT_175582"/>
<feature type="compositionally biased region" description="Basic and acidic residues" evidence="1">
    <location>
        <begin position="131"/>
        <end position="140"/>
    </location>
</feature>
<name>V3ZP71_LOTGI</name>
<gene>
    <name evidence="2" type="ORF">LOTGIDRAFT_175582</name>
</gene>
<reference evidence="2 3" key="1">
    <citation type="journal article" date="2013" name="Nature">
        <title>Insights into bilaterian evolution from three spiralian genomes.</title>
        <authorList>
            <person name="Simakov O."/>
            <person name="Marletaz F."/>
            <person name="Cho S.J."/>
            <person name="Edsinger-Gonzales E."/>
            <person name="Havlak P."/>
            <person name="Hellsten U."/>
            <person name="Kuo D.H."/>
            <person name="Larsson T."/>
            <person name="Lv J."/>
            <person name="Arendt D."/>
            <person name="Savage R."/>
            <person name="Osoegawa K."/>
            <person name="de Jong P."/>
            <person name="Grimwood J."/>
            <person name="Chapman J.A."/>
            <person name="Shapiro H."/>
            <person name="Aerts A."/>
            <person name="Otillar R.P."/>
            <person name="Terry A.Y."/>
            <person name="Boore J.L."/>
            <person name="Grigoriev I.V."/>
            <person name="Lindberg D.R."/>
            <person name="Seaver E.C."/>
            <person name="Weisblat D.A."/>
            <person name="Putnam N.H."/>
            <person name="Rokhsar D.S."/>
        </authorList>
    </citation>
    <scope>NUCLEOTIDE SEQUENCE [LARGE SCALE GENOMIC DNA]</scope>
</reference>
<sequence>MTLLRRGNIRVYRGGVLRQRGSGFLSGLMNMVKKGAVMAGKSLWSAGKKAIKENLPQVGKEVLKVVQGKETVKSGLKNIVQDAVKPALKSTVSETLKNVVGGIKDRQPPRKRTKSSAARSVNIKRKRRKKDIFDHGFNDA</sequence>
<protein>
    <submittedName>
        <fullName evidence="2">Uncharacterized protein</fullName>
    </submittedName>
</protein>
<feature type="region of interest" description="Disordered" evidence="1">
    <location>
        <begin position="102"/>
        <end position="140"/>
    </location>
</feature>
<dbReference type="RefSeq" id="XP_009056116.1">
    <property type="nucleotide sequence ID" value="XM_009057868.1"/>
</dbReference>